<dbReference type="SUPFAM" id="SSF46785">
    <property type="entry name" value="Winged helix' DNA-binding domain"/>
    <property type="match status" value="1"/>
</dbReference>
<evidence type="ECO:0000256" key="5">
    <source>
        <dbReference type="ARBA" id="ARBA00022763"/>
    </source>
</evidence>
<dbReference type="InterPro" id="IPR006197">
    <property type="entry name" value="Peptidase_S24_LexA"/>
</dbReference>
<dbReference type="FunFam" id="1.10.10.10:FF:000009">
    <property type="entry name" value="LexA repressor"/>
    <property type="match status" value="1"/>
</dbReference>
<evidence type="ECO:0000256" key="1">
    <source>
        <dbReference type="ARBA" id="ARBA00007484"/>
    </source>
</evidence>
<dbReference type="InterPro" id="IPR036390">
    <property type="entry name" value="WH_DNA-bd_sf"/>
</dbReference>
<dbReference type="GO" id="GO:0009432">
    <property type="term" value="P:SOS response"/>
    <property type="evidence" value="ECO:0007669"/>
    <property type="project" value="UniProtKB-UniRule"/>
</dbReference>
<dbReference type="GO" id="GO:0006508">
    <property type="term" value="P:proteolysis"/>
    <property type="evidence" value="ECO:0007669"/>
    <property type="project" value="InterPro"/>
</dbReference>
<feature type="domain" description="Peptidase S24/S26A/S26B/S26C" evidence="15">
    <location>
        <begin position="110"/>
        <end position="222"/>
    </location>
</feature>
<keyword evidence="10 13" id="KW-0804">Transcription</keyword>
<evidence type="ECO:0000256" key="2">
    <source>
        <dbReference type="ARBA" id="ARBA00011738"/>
    </source>
</evidence>
<dbReference type="CDD" id="cd06529">
    <property type="entry name" value="S24_LexA-like"/>
    <property type="match status" value="1"/>
</dbReference>
<keyword evidence="11 13" id="KW-0234">DNA repair</keyword>
<dbReference type="InterPro" id="IPR039418">
    <property type="entry name" value="LexA-like"/>
</dbReference>
<dbReference type="PANTHER" id="PTHR33516:SF2">
    <property type="entry name" value="LEXA REPRESSOR-RELATED"/>
    <property type="match status" value="1"/>
</dbReference>
<dbReference type="AlphaFoldDB" id="A0AAU7DZ38"/>
<comment type="subunit">
    <text evidence="2 13">Homodimer.</text>
</comment>
<accession>A0AAU7DZ38</accession>
<keyword evidence="4 13" id="KW-0235">DNA replication</keyword>
<gene>
    <name evidence="13 17" type="primary">lexA</name>
    <name evidence="17" type="ORF">V5R04_04770</name>
</gene>
<dbReference type="PANTHER" id="PTHR33516">
    <property type="entry name" value="LEXA REPRESSOR"/>
    <property type="match status" value="1"/>
</dbReference>
<dbReference type="Gene3D" id="1.10.10.10">
    <property type="entry name" value="Winged helix-like DNA-binding domain superfamily/Winged helix DNA-binding domain"/>
    <property type="match status" value="1"/>
</dbReference>
<organism evidence="17">
    <name type="scientific">Jonesiaceae bacterium BS-20</name>
    <dbReference type="NCBI Taxonomy" id="3120821"/>
    <lineage>
        <taxon>Bacteria</taxon>
        <taxon>Bacillati</taxon>
        <taxon>Actinomycetota</taxon>
        <taxon>Actinomycetes</taxon>
        <taxon>Micrococcales</taxon>
        <taxon>Jonesiaceae</taxon>
    </lineage>
</organism>
<protein>
    <recommendedName>
        <fullName evidence="13">LexA repressor</fullName>
        <ecNumber evidence="13">3.4.21.88</ecNumber>
    </recommendedName>
</protein>
<feature type="active site" description="For autocatalytic cleavage activity" evidence="13">
    <location>
        <position position="189"/>
    </location>
</feature>
<dbReference type="GO" id="GO:0003677">
    <property type="term" value="F:DNA binding"/>
    <property type="evidence" value="ECO:0007669"/>
    <property type="project" value="UniProtKB-UniRule"/>
</dbReference>
<dbReference type="InterPro" id="IPR036286">
    <property type="entry name" value="LexA/Signal_pep-like_sf"/>
</dbReference>
<keyword evidence="8 13" id="KW-0805">Transcription regulation</keyword>
<dbReference type="InterPro" id="IPR036388">
    <property type="entry name" value="WH-like_DNA-bd_sf"/>
</dbReference>
<evidence type="ECO:0000256" key="3">
    <source>
        <dbReference type="ARBA" id="ARBA00022491"/>
    </source>
</evidence>
<dbReference type="InterPro" id="IPR015927">
    <property type="entry name" value="Peptidase_S24_S26A/B/C"/>
</dbReference>
<dbReference type="SUPFAM" id="SSF51306">
    <property type="entry name" value="LexA/Signal peptidase"/>
    <property type="match status" value="1"/>
</dbReference>
<name>A0AAU7DZ38_9MICO</name>
<dbReference type="Pfam" id="PF01726">
    <property type="entry name" value="LexA_DNA_bind"/>
    <property type="match status" value="1"/>
</dbReference>
<dbReference type="InterPro" id="IPR006199">
    <property type="entry name" value="LexA_DNA-bd_dom"/>
</dbReference>
<dbReference type="GO" id="GO:0006281">
    <property type="term" value="P:DNA repair"/>
    <property type="evidence" value="ECO:0007669"/>
    <property type="project" value="UniProtKB-UniRule"/>
</dbReference>
<comment type="similarity">
    <text evidence="1 13 14">Belongs to the peptidase S24 family.</text>
</comment>
<dbReference type="Pfam" id="PF00717">
    <property type="entry name" value="Peptidase_S24"/>
    <property type="match status" value="1"/>
</dbReference>
<keyword evidence="5 13" id="KW-0227">DNA damage</keyword>
<keyword evidence="3 13" id="KW-0678">Repressor</keyword>
<dbReference type="InterPro" id="IPR006200">
    <property type="entry name" value="LexA"/>
</dbReference>
<reference evidence="17" key="1">
    <citation type="submission" date="2024-02" db="EMBL/GenBank/DDBJ databases">
        <title>Tomenella chthoni gen. nov. sp. nov., a member of the family Jonesiaceae isolated from bat guano.</title>
        <authorList>
            <person name="Miller S.L."/>
            <person name="King J."/>
            <person name="Sankaranarayanan K."/>
            <person name="Lawson P.A."/>
        </authorList>
    </citation>
    <scope>NUCLEOTIDE SEQUENCE</scope>
    <source>
        <strain evidence="17">BS-20</strain>
    </source>
</reference>
<evidence type="ECO:0000256" key="6">
    <source>
        <dbReference type="ARBA" id="ARBA00022801"/>
    </source>
</evidence>
<dbReference type="GO" id="GO:0004252">
    <property type="term" value="F:serine-type endopeptidase activity"/>
    <property type="evidence" value="ECO:0007669"/>
    <property type="project" value="UniProtKB-UniRule"/>
</dbReference>
<keyword evidence="7 13" id="KW-0068">Autocatalytic cleavage</keyword>
<dbReference type="Gene3D" id="2.10.109.10">
    <property type="entry name" value="Umud Fragment, subunit A"/>
    <property type="match status" value="1"/>
</dbReference>
<keyword evidence="12 13" id="KW-0742">SOS response</keyword>
<evidence type="ECO:0000259" key="15">
    <source>
        <dbReference type="Pfam" id="PF00717"/>
    </source>
</evidence>
<proteinExistence type="inferred from homology"/>
<feature type="site" description="Cleavage; by autolysis" evidence="13">
    <location>
        <begin position="117"/>
        <end position="118"/>
    </location>
</feature>
<keyword evidence="6 13" id="KW-0378">Hydrolase</keyword>
<evidence type="ECO:0000256" key="4">
    <source>
        <dbReference type="ARBA" id="ARBA00022705"/>
    </source>
</evidence>
<dbReference type="GO" id="GO:0006260">
    <property type="term" value="P:DNA replication"/>
    <property type="evidence" value="ECO:0007669"/>
    <property type="project" value="UniProtKB-UniRule"/>
</dbReference>
<feature type="DNA-binding region" description="H-T-H motif" evidence="13">
    <location>
        <begin position="38"/>
        <end position="58"/>
    </location>
</feature>
<dbReference type="EMBL" id="CP146203">
    <property type="protein sequence ID" value="XBH22542.1"/>
    <property type="molecule type" value="Genomic_DNA"/>
</dbReference>
<dbReference type="PRINTS" id="PR00726">
    <property type="entry name" value="LEXASERPTASE"/>
</dbReference>
<comment type="function">
    <text evidence="13">Represses a number of genes involved in the response to DNA damage (SOS response), including recA and lexA. In the presence of single-stranded DNA, RecA interacts with LexA causing an autocatalytic cleavage which disrupts the DNA-binding part of LexA, leading to derepression of the SOS regulon and eventually DNA repair.</text>
</comment>
<evidence type="ECO:0000256" key="13">
    <source>
        <dbReference type="HAMAP-Rule" id="MF_00015"/>
    </source>
</evidence>
<dbReference type="HAMAP" id="MF_00015">
    <property type="entry name" value="LexA"/>
    <property type="match status" value="1"/>
</dbReference>
<feature type="domain" description="LexA repressor DNA-binding" evidence="16">
    <location>
        <begin position="13"/>
        <end position="75"/>
    </location>
</feature>
<dbReference type="GO" id="GO:0045892">
    <property type="term" value="P:negative regulation of DNA-templated transcription"/>
    <property type="evidence" value="ECO:0007669"/>
    <property type="project" value="UniProtKB-UniRule"/>
</dbReference>
<sequence length="228" mass="24799">MSKVKPALPATAKLSARQQGILDTIAQSIADRGYPPTYREIGTAVGLSSPSSVKHQLNALERMGYLRRDPNRPRAIEVVNFQAANITPAPAPAPAIVLPMFENHSATQVPLVGRIAAGNPILAEQEVQDIFTLPKQLVGEGELYMLEVSGDSMIDAAICDGDWVVIRRQHVAENGQIVAAMLDGEATVKTFKRDKDHVWLLPHNQAYEPILGDHAEILGRVVSVMRSL</sequence>
<dbReference type="NCBIfam" id="TIGR00498">
    <property type="entry name" value="lexA"/>
    <property type="match status" value="1"/>
</dbReference>
<evidence type="ECO:0000259" key="16">
    <source>
        <dbReference type="Pfam" id="PF01726"/>
    </source>
</evidence>
<evidence type="ECO:0000256" key="14">
    <source>
        <dbReference type="RuleBase" id="RU003991"/>
    </source>
</evidence>
<dbReference type="FunFam" id="2.10.109.10:FF:000001">
    <property type="entry name" value="LexA repressor"/>
    <property type="match status" value="1"/>
</dbReference>
<evidence type="ECO:0000313" key="17">
    <source>
        <dbReference type="EMBL" id="XBH22542.1"/>
    </source>
</evidence>
<dbReference type="InterPro" id="IPR050077">
    <property type="entry name" value="LexA_repressor"/>
</dbReference>
<evidence type="ECO:0000256" key="12">
    <source>
        <dbReference type="ARBA" id="ARBA00023236"/>
    </source>
</evidence>
<evidence type="ECO:0000256" key="11">
    <source>
        <dbReference type="ARBA" id="ARBA00023204"/>
    </source>
</evidence>
<keyword evidence="9 13" id="KW-0238">DNA-binding</keyword>
<comment type="catalytic activity">
    <reaction evidence="13">
        <text>Hydrolysis of Ala-|-Gly bond in repressor LexA.</text>
        <dbReference type="EC" id="3.4.21.88"/>
    </reaction>
</comment>
<evidence type="ECO:0000256" key="8">
    <source>
        <dbReference type="ARBA" id="ARBA00023015"/>
    </source>
</evidence>
<evidence type="ECO:0000256" key="9">
    <source>
        <dbReference type="ARBA" id="ARBA00023125"/>
    </source>
</evidence>
<evidence type="ECO:0000256" key="10">
    <source>
        <dbReference type="ARBA" id="ARBA00023163"/>
    </source>
</evidence>
<evidence type="ECO:0000256" key="7">
    <source>
        <dbReference type="ARBA" id="ARBA00022813"/>
    </source>
</evidence>
<feature type="active site" description="For autocatalytic cleavage activity" evidence="13">
    <location>
        <position position="152"/>
    </location>
</feature>
<dbReference type="EC" id="3.4.21.88" evidence="13"/>